<evidence type="ECO:0000313" key="1">
    <source>
        <dbReference type="EMBL" id="TKR79943.1"/>
    </source>
</evidence>
<evidence type="ECO:0000313" key="2">
    <source>
        <dbReference type="Proteomes" id="UP000298663"/>
    </source>
</evidence>
<name>A0A4U5NBU5_STECR</name>
<sequence>MPFLDFKRFAHSATVSFIRITSLQPNSFPVYPLNHLILLVQVHSNRFPSMKHLSESPQSIFRCAPQQENRFTAA</sequence>
<accession>A0A4U5NBU5</accession>
<protein>
    <submittedName>
        <fullName evidence="1">Uncharacterized protein</fullName>
    </submittedName>
</protein>
<dbReference type="EMBL" id="AZBU02000004">
    <property type="protein sequence ID" value="TKR79943.1"/>
    <property type="molecule type" value="Genomic_DNA"/>
</dbReference>
<reference evidence="1 2" key="1">
    <citation type="journal article" date="2015" name="Genome Biol.">
        <title>Comparative genomics of Steinernema reveals deeply conserved gene regulatory networks.</title>
        <authorList>
            <person name="Dillman A.R."/>
            <person name="Macchietto M."/>
            <person name="Porter C.F."/>
            <person name="Rogers A."/>
            <person name="Williams B."/>
            <person name="Antoshechkin I."/>
            <person name="Lee M.M."/>
            <person name="Goodwin Z."/>
            <person name="Lu X."/>
            <person name="Lewis E.E."/>
            <person name="Goodrich-Blair H."/>
            <person name="Stock S.P."/>
            <person name="Adams B.J."/>
            <person name="Sternberg P.W."/>
            <person name="Mortazavi A."/>
        </authorList>
    </citation>
    <scope>NUCLEOTIDE SEQUENCE [LARGE SCALE GENOMIC DNA]</scope>
    <source>
        <strain evidence="1 2">ALL</strain>
    </source>
</reference>
<gene>
    <name evidence="1" type="ORF">L596_014089</name>
</gene>
<reference evidence="1 2" key="2">
    <citation type="journal article" date="2019" name="G3 (Bethesda)">
        <title>Hybrid Assembly of the Genome of the Entomopathogenic Nematode Steinernema carpocapsae Identifies the X-Chromosome.</title>
        <authorList>
            <person name="Serra L."/>
            <person name="Macchietto M."/>
            <person name="Macias-Munoz A."/>
            <person name="McGill C.J."/>
            <person name="Rodriguez I.M."/>
            <person name="Rodriguez B."/>
            <person name="Murad R."/>
            <person name="Mortazavi A."/>
        </authorList>
    </citation>
    <scope>NUCLEOTIDE SEQUENCE [LARGE SCALE GENOMIC DNA]</scope>
    <source>
        <strain evidence="1 2">ALL</strain>
    </source>
</reference>
<proteinExistence type="predicted"/>
<comment type="caution">
    <text evidence="1">The sequence shown here is derived from an EMBL/GenBank/DDBJ whole genome shotgun (WGS) entry which is preliminary data.</text>
</comment>
<organism evidence="1 2">
    <name type="scientific">Steinernema carpocapsae</name>
    <name type="common">Entomopathogenic nematode</name>
    <dbReference type="NCBI Taxonomy" id="34508"/>
    <lineage>
        <taxon>Eukaryota</taxon>
        <taxon>Metazoa</taxon>
        <taxon>Ecdysozoa</taxon>
        <taxon>Nematoda</taxon>
        <taxon>Chromadorea</taxon>
        <taxon>Rhabditida</taxon>
        <taxon>Tylenchina</taxon>
        <taxon>Panagrolaimomorpha</taxon>
        <taxon>Strongyloidoidea</taxon>
        <taxon>Steinernematidae</taxon>
        <taxon>Steinernema</taxon>
    </lineage>
</organism>
<dbReference type="Proteomes" id="UP000298663">
    <property type="component" value="Unassembled WGS sequence"/>
</dbReference>
<keyword evidence="2" id="KW-1185">Reference proteome</keyword>
<dbReference type="AlphaFoldDB" id="A0A4U5NBU5"/>